<dbReference type="Pfam" id="PF06969">
    <property type="entry name" value="HemN_C"/>
    <property type="match status" value="1"/>
</dbReference>
<dbReference type="InterPro" id="IPR010723">
    <property type="entry name" value="HemN_C"/>
</dbReference>
<name>A0A448L6Z5_9BACT</name>
<evidence type="ECO:0000259" key="11">
    <source>
        <dbReference type="PROSITE" id="PS51918"/>
    </source>
</evidence>
<comment type="similarity">
    <text evidence="2">Belongs to the anaerobic coproporphyrinogen-III oxidase family. HemW subfamily.</text>
</comment>
<proteinExistence type="inferred from homology"/>
<dbReference type="PROSITE" id="PS51918">
    <property type="entry name" value="RADICAL_SAM"/>
    <property type="match status" value="1"/>
</dbReference>
<dbReference type="AlphaFoldDB" id="A0A448L6Z5"/>
<keyword evidence="9 10" id="KW-0143">Chaperone</keyword>
<dbReference type="Proteomes" id="UP000274578">
    <property type="component" value="Chromosome 1"/>
</dbReference>
<keyword evidence="12" id="KW-0560">Oxidoreductase</keyword>
<gene>
    <name evidence="12" type="primary">hemN_2</name>
    <name evidence="12" type="ORF">NCTC13071_01775</name>
</gene>
<dbReference type="SUPFAM" id="SSF102114">
    <property type="entry name" value="Radical SAM enzymes"/>
    <property type="match status" value="1"/>
</dbReference>
<dbReference type="PANTHER" id="PTHR13932">
    <property type="entry name" value="COPROPORPHYRINIGEN III OXIDASE"/>
    <property type="match status" value="1"/>
</dbReference>
<dbReference type="InterPro" id="IPR004559">
    <property type="entry name" value="HemW-like"/>
</dbReference>
<protein>
    <recommendedName>
        <fullName evidence="3 10">Heme chaperone HemW</fullName>
    </recommendedName>
</protein>
<evidence type="ECO:0000256" key="4">
    <source>
        <dbReference type="ARBA" id="ARBA00022617"/>
    </source>
</evidence>
<dbReference type="InterPro" id="IPR006638">
    <property type="entry name" value="Elp3/MiaA/NifB-like_rSAM"/>
</dbReference>
<keyword evidence="6 10" id="KW-0479">Metal-binding</keyword>
<evidence type="ECO:0000256" key="7">
    <source>
        <dbReference type="ARBA" id="ARBA00023004"/>
    </source>
</evidence>
<sequence>MAGLYIHIPFCASRCIYCGFYSTTQQSLHQQYVDMLCHEMDLRQTEITGEQADTDNTITTIYLGGGTPSMLSGNQLEQILLYIYKVWGKHIDLRELTIECNPDDVTEAFAARLATLNVNRVSMGAQTFNNNRLRFLHRRHNREEIMQAVNHLRHVGIKNISIDLMFGFPEETMEEWQTDLQEAIKLNVEHISAYSLMYEEGTPLFHMKQKKKIKDIDEETSLAMYEMLINQLTKTGYEHYEISNFARPGYRSLHNSSYWHEVPYIGLGASAHSYGHGTRKWNISNIKTYMDSVACNRLPYEIEILNQNMQYNDLITTALRTREGINLTNFKRKYGEERLNYLLHEAKPHLDLGNMELSKHHLSLTRKGLFTSDDIMSDLIYIED</sequence>
<dbReference type="InterPro" id="IPR058240">
    <property type="entry name" value="rSAM_sf"/>
</dbReference>
<dbReference type="RefSeq" id="WP_018919154.1">
    <property type="nucleotide sequence ID" value="NZ_LR134384.1"/>
</dbReference>
<feature type="domain" description="Radical SAM core" evidence="11">
    <location>
        <begin position="1"/>
        <end position="238"/>
    </location>
</feature>
<dbReference type="Pfam" id="PF04055">
    <property type="entry name" value="Radical_SAM"/>
    <property type="match status" value="1"/>
</dbReference>
<dbReference type="SFLD" id="SFLDF00562">
    <property type="entry name" value="HemN-like__clustered_with_heat"/>
    <property type="match status" value="1"/>
</dbReference>
<keyword evidence="4 10" id="KW-0349">Heme</keyword>
<dbReference type="GO" id="GO:0051539">
    <property type="term" value="F:4 iron, 4 sulfur cluster binding"/>
    <property type="evidence" value="ECO:0007669"/>
    <property type="project" value="UniProtKB-UniRule"/>
</dbReference>
<dbReference type="GO" id="GO:0006779">
    <property type="term" value="P:porphyrin-containing compound biosynthetic process"/>
    <property type="evidence" value="ECO:0007669"/>
    <property type="project" value="InterPro"/>
</dbReference>
<reference evidence="12 13" key="1">
    <citation type="submission" date="2018-12" db="EMBL/GenBank/DDBJ databases">
        <authorList>
            <consortium name="Pathogen Informatics"/>
        </authorList>
    </citation>
    <scope>NUCLEOTIDE SEQUENCE [LARGE SCALE GENOMIC DNA]</scope>
    <source>
        <strain evidence="12 13">NCTC13071</strain>
    </source>
</reference>
<dbReference type="GeneID" id="85012572"/>
<comment type="function">
    <text evidence="10">Probably acts as a heme chaperone, transferring heme to an unknown acceptor. Binds one molecule of heme per monomer, possibly covalently. Binds 1 [4Fe-4S] cluster. The cluster is coordinated with 3 cysteines and an exchangeable S-adenosyl-L-methionine.</text>
</comment>
<evidence type="ECO:0000313" key="12">
    <source>
        <dbReference type="EMBL" id="VEH15765.1"/>
    </source>
</evidence>
<dbReference type="InterPro" id="IPR034505">
    <property type="entry name" value="Coproporphyrinogen-III_oxidase"/>
</dbReference>
<keyword evidence="7 10" id="KW-0408">Iron</keyword>
<evidence type="ECO:0000256" key="8">
    <source>
        <dbReference type="ARBA" id="ARBA00023014"/>
    </source>
</evidence>
<dbReference type="InterPro" id="IPR013785">
    <property type="entry name" value="Aldolase_TIM"/>
</dbReference>
<dbReference type="Gene3D" id="3.20.20.70">
    <property type="entry name" value="Aldolase class I"/>
    <property type="match status" value="1"/>
</dbReference>
<evidence type="ECO:0000256" key="6">
    <source>
        <dbReference type="ARBA" id="ARBA00022723"/>
    </source>
</evidence>
<evidence type="ECO:0000256" key="2">
    <source>
        <dbReference type="ARBA" id="ARBA00006100"/>
    </source>
</evidence>
<comment type="subcellular location">
    <subcellularLocation>
        <location evidence="10">Cytoplasm</location>
    </subcellularLocation>
</comment>
<comment type="cofactor">
    <cofactor evidence="1">
        <name>[4Fe-4S] cluster</name>
        <dbReference type="ChEBI" id="CHEBI:49883"/>
    </cofactor>
</comment>
<accession>A0A448L6Z5</accession>
<dbReference type="SFLD" id="SFLDS00029">
    <property type="entry name" value="Radical_SAM"/>
    <property type="match status" value="1"/>
</dbReference>
<dbReference type="SFLD" id="SFLDG01065">
    <property type="entry name" value="anaerobic_coproporphyrinogen-I"/>
    <property type="match status" value="1"/>
</dbReference>
<evidence type="ECO:0000256" key="10">
    <source>
        <dbReference type="RuleBase" id="RU364116"/>
    </source>
</evidence>
<evidence type="ECO:0000256" key="1">
    <source>
        <dbReference type="ARBA" id="ARBA00001966"/>
    </source>
</evidence>
<evidence type="ECO:0000256" key="5">
    <source>
        <dbReference type="ARBA" id="ARBA00022691"/>
    </source>
</evidence>
<dbReference type="SFLD" id="SFLDG01082">
    <property type="entry name" value="B12-binding_domain_containing"/>
    <property type="match status" value="1"/>
</dbReference>
<evidence type="ECO:0000256" key="3">
    <source>
        <dbReference type="ARBA" id="ARBA00017228"/>
    </source>
</evidence>
<dbReference type="NCBIfam" id="TIGR00539">
    <property type="entry name" value="hemN_rel"/>
    <property type="match status" value="1"/>
</dbReference>
<dbReference type="SMART" id="SM00729">
    <property type="entry name" value="Elp3"/>
    <property type="match status" value="1"/>
</dbReference>
<keyword evidence="10" id="KW-0963">Cytoplasm</keyword>
<evidence type="ECO:0000313" key="13">
    <source>
        <dbReference type="Proteomes" id="UP000274578"/>
    </source>
</evidence>
<dbReference type="GO" id="GO:0004109">
    <property type="term" value="F:coproporphyrinogen oxidase activity"/>
    <property type="evidence" value="ECO:0007669"/>
    <property type="project" value="InterPro"/>
</dbReference>
<dbReference type="GO" id="GO:0005737">
    <property type="term" value="C:cytoplasm"/>
    <property type="evidence" value="ECO:0007669"/>
    <property type="project" value="UniProtKB-SubCell"/>
</dbReference>
<dbReference type="CDD" id="cd01335">
    <property type="entry name" value="Radical_SAM"/>
    <property type="match status" value="1"/>
</dbReference>
<keyword evidence="10" id="KW-0004">4Fe-4S</keyword>
<evidence type="ECO:0000256" key="9">
    <source>
        <dbReference type="ARBA" id="ARBA00023186"/>
    </source>
</evidence>
<keyword evidence="5 10" id="KW-0949">S-adenosyl-L-methionine</keyword>
<dbReference type="PANTHER" id="PTHR13932:SF5">
    <property type="entry name" value="RADICAL S-ADENOSYL METHIONINE DOMAIN-CONTAINING PROTEIN 1, MITOCHONDRIAL"/>
    <property type="match status" value="1"/>
</dbReference>
<dbReference type="EMBL" id="LR134384">
    <property type="protein sequence ID" value="VEH15765.1"/>
    <property type="molecule type" value="Genomic_DNA"/>
</dbReference>
<dbReference type="GO" id="GO:0046872">
    <property type="term" value="F:metal ion binding"/>
    <property type="evidence" value="ECO:0007669"/>
    <property type="project" value="UniProtKB-UniRule"/>
</dbReference>
<keyword evidence="8 10" id="KW-0411">Iron-sulfur</keyword>
<dbReference type="KEGG" id="poc:NCTC13071_01775"/>
<organism evidence="12 13">
    <name type="scientific">Segatella oris</name>
    <dbReference type="NCBI Taxonomy" id="28135"/>
    <lineage>
        <taxon>Bacteria</taxon>
        <taxon>Pseudomonadati</taxon>
        <taxon>Bacteroidota</taxon>
        <taxon>Bacteroidia</taxon>
        <taxon>Bacteroidales</taxon>
        <taxon>Prevotellaceae</taxon>
        <taxon>Segatella</taxon>
    </lineage>
</organism>
<dbReference type="InterPro" id="IPR007197">
    <property type="entry name" value="rSAM"/>
</dbReference>